<protein>
    <submittedName>
        <fullName evidence="1">Uncharacterized protein</fullName>
    </submittedName>
</protein>
<name>R9AW39_9GAMM</name>
<accession>R9AW39</accession>
<comment type="caution">
    <text evidence="1">The sequence shown here is derived from an EMBL/GenBank/DDBJ whole genome shotgun (WGS) entry which is preliminary data.</text>
</comment>
<dbReference type="Proteomes" id="UP000016203">
    <property type="component" value="Unassembled WGS sequence"/>
</dbReference>
<evidence type="ECO:0000313" key="1">
    <source>
        <dbReference type="EMBL" id="EOR06408.1"/>
    </source>
</evidence>
<dbReference type="HOGENOM" id="CLU_3245869_0_0_6"/>
<evidence type="ECO:0000313" key="2">
    <source>
        <dbReference type="Proteomes" id="UP000016203"/>
    </source>
</evidence>
<gene>
    <name evidence="1" type="ORF">F896_02868</name>
</gene>
<dbReference type="AlphaFoldDB" id="R9AW39"/>
<dbReference type="EMBL" id="AQFL01000014">
    <property type="protein sequence ID" value="EOR06408.1"/>
    <property type="molecule type" value="Genomic_DNA"/>
</dbReference>
<organism evidence="1 2">
    <name type="scientific">Acinetobacter genomosp. 15BJ</name>
    <dbReference type="NCBI Taxonomy" id="106651"/>
    <lineage>
        <taxon>Bacteria</taxon>
        <taxon>Pseudomonadati</taxon>
        <taxon>Pseudomonadota</taxon>
        <taxon>Gammaproteobacteria</taxon>
        <taxon>Moraxellales</taxon>
        <taxon>Moraxellaceae</taxon>
        <taxon>Acinetobacter</taxon>
    </lineage>
</organism>
<sequence>MYIFINQYNFMKFIQGGKTLQFLVNSFIFLEDIEFQGLTELS</sequence>
<reference evidence="1 2" key="1">
    <citation type="submission" date="2013-03" db="EMBL/GenBank/DDBJ databases">
        <title>The Genome Sequence of Acinetobacter sp. CIP 110321.</title>
        <authorList>
            <consortium name="The Broad Institute Genome Sequencing Platform"/>
            <consortium name="The Broad Institute Genome Sequencing Center for Infectious Disease"/>
            <person name="Cerqueira G."/>
            <person name="Feldgarden M."/>
            <person name="Courvalin P."/>
            <person name="Perichon B."/>
            <person name="Grillot-Courvalin C."/>
            <person name="Clermont D."/>
            <person name="Rocha E."/>
            <person name="Yoon E.-J."/>
            <person name="Nemec A."/>
            <person name="Walker B."/>
            <person name="Young S.K."/>
            <person name="Zeng Q."/>
            <person name="Gargeya S."/>
            <person name="Fitzgerald M."/>
            <person name="Haas B."/>
            <person name="Abouelleil A."/>
            <person name="Alvarado L."/>
            <person name="Arachchi H.M."/>
            <person name="Berlin A.M."/>
            <person name="Chapman S.B."/>
            <person name="Dewar J."/>
            <person name="Goldberg J."/>
            <person name="Griggs A."/>
            <person name="Gujja S."/>
            <person name="Hansen M."/>
            <person name="Howarth C."/>
            <person name="Imamovic A."/>
            <person name="Larimer J."/>
            <person name="McCowan C."/>
            <person name="Murphy C."/>
            <person name="Neiman D."/>
            <person name="Pearson M."/>
            <person name="Priest M."/>
            <person name="Roberts A."/>
            <person name="Saif S."/>
            <person name="Shea T."/>
            <person name="Sisk P."/>
            <person name="Sykes S."/>
            <person name="Wortman J."/>
            <person name="Nusbaum C."/>
            <person name="Birren B."/>
        </authorList>
    </citation>
    <scope>NUCLEOTIDE SEQUENCE [LARGE SCALE GENOMIC DNA]</scope>
    <source>
        <strain evidence="1 2">CIP 110321</strain>
    </source>
</reference>
<proteinExistence type="predicted"/>